<evidence type="ECO:0000256" key="3">
    <source>
        <dbReference type="ARBA" id="ARBA00022913"/>
    </source>
</evidence>
<keyword evidence="2" id="KW-0800">Toxin</keyword>
<dbReference type="InterPro" id="IPR012334">
    <property type="entry name" value="Pectin_lyas_fold"/>
</dbReference>
<dbReference type="InterPro" id="IPR025157">
    <property type="entry name" value="Hemagglutinin_rpt"/>
</dbReference>
<dbReference type="SUPFAM" id="SSF51126">
    <property type="entry name" value="Pectin lyase-like"/>
    <property type="match status" value="1"/>
</dbReference>
<evidence type="ECO:0000256" key="6">
    <source>
        <dbReference type="SAM" id="MobiDB-lite"/>
    </source>
</evidence>
<protein>
    <submittedName>
        <fullName evidence="8">Filamentous hemagglutinin</fullName>
    </submittedName>
</protein>
<dbReference type="Pfam" id="PF05594">
    <property type="entry name" value="Fil_haemagg"/>
    <property type="match status" value="18"/>
</dbReference>
<feature type="compositionally biased region" description="Polar residues" evidence="6">
    <location>
        <begin position="3093"/>
        <end position="3104"/>
    </location>
</feature>
<name>A0A1H6P3J5_9PSED</name>
<evidence type="ECO:0000256" key="2">
    <source>
        <dbReference type="ARBA" id="ARBA00022656"/>
    </source>
</evidence>
<feature type="region of interest" description="Disordered" evidence="6">
    <location>
        <begin position="2996"/>
        <end position="3024"/>
    </location>
</feature>
<dbReference type="GO" id="GO:0003824">
    <property type="term" value="F:catalytic activity"/>
    <property type="evidence" value="ECO:0007669"/>
    <property type="project" value="UniProtKB-ARBA"/>
</dbReference>
<gene>
    <name evidence="8" type="ORF">SAMN05216581_4452</name>
</gene>
<comment type="similarity">
    <text evidence="5">In the N-terminal section; belongs to the CdiA toxin family.</text>
</comment>
<feature type="domain" description="Filamentous haemagglutinin FhaB/tRNA nuclease CdiA-like TPS" evidence="7">
    <location>
        <begin position="64"/>
        <end position="185"/>
    </location>
</feature>
<dbReference type="SMART" id="SM00912">
    <property type="entry name" value="Haemagg_act"/>
    <property type="match status" value="1"/>
</dbReference>
<accession>A0A1H6P3J5</accession>
<dbReference type="EMBL" id="LT629972">
    <property type="protein sequence ID" value="SEI21317.1"/>
    <property type="molecule type" value="Genomic_DNA"/>
</dbReference>
<reference evidence="8 9" key="1">
    <citation type="submission" date="2016-10" db="EMBL/GenBank/DDBJ databases">
        <authorList>
            <person name="de Groot N.N."/>
        </authorList>
    </citation>
    <scope>NUCLEOTIDE SEQUENCE [LARGE SCALE GENOMIC DNA]</scope>
    <source>
        <strain evidence="8 9">LMG 2158</strain>
    </source>
</reference>
<evidence type="ECO:0000313" key="9">
    <source>
        <dbReference type="Proteomes" id="UP000182272"/>
    </source>
</evidence>
<dbReference type="OrthoDB" id="2664633at2"/>
<evidence type="ECO:0000259" key="7">
    <source>
        <dbReference type="SMART" id="SM00912"/>
    </source>
</evidence>
<dbReference type="InterPro" id="IPR011050">
    <property type="entry name" value="Pectin_lyase_fold/virulence"/>
</dbReference>
<dbReference type="Pfam" id="PF13332">
    <property type="entry name" value="Fil_haemagg_2"/>
    <property type="match status" value="6"/>
</dbReference>
<evidence type="ECO:0000313" key="8">
    <source>
        <dbReference type="EMBL" id="SEI21317.1"/>
    </source>
</evidence>
<dbReference type="Gene3D" id="2.160.20.10">
    <property type="entry name" value="Single-stranded right-handed beta-helix, Pectin lyase-like"/>
    <property type="match status" value="1"/>
</dbReference>
<dbReference type="Pfam" id="PF04829">
    <property type="entry name" value="PT-VENN"/>
    <property type="match status" value="1"/>
</dbReference>
<proteinExistence type="inferred from homology"/>
<dbReference type="NCBIfam" id="TIGR01901">
    <property type="entry name" value="adhes_NPXG"/>
    <property type="match status" value="1"/>
</dbReference>
<keyword evidence="4" id="KW-0843">Virulence</keyword>
<evidence type="ECO:0000256" key="1">
    <source>
        <dbReference type="ARBA" id="ARBA00004219"/>
    </source>
</evidence>
<dbReference type="InterPro" id="IPR008638">
    <property type="entry name" value="FhaB/CdiA-like_TPS"/>
</dbReference>
<evidence type="ECO:0000256" key="4">
    <source>
        <dbReference type="ARBA" id="ARBA00023026"/>
    </source>
</evidence>
<dbReference type="RefSeq" id="WP_081354566.1">
    <property type="nucleotide sequence ID" value="NZ_LT629972.1"/>
</dbReference>
<feature type="compositionally biased region" description="Polar residues" evidence="6">
    <location>
        <begin position="3068"/>
        <end position="3084"/>
    </location>
</feature>
<dbReference type="GO" id="GO:0090729">
    <property type="term" value="F:toxin activity"/>
    <property type="evidence" value="ECO:0007669"/>
    <property type="project" value="UniProtKB-KW"/>
</dbReference>
<dbReference type="Pfam" id="PF05860">
    <property type="entry name" value="TPS"/>
    <property type="match status" value="1"/>
</dbReference>
<comment type="subcellular location">
    <subcellularLocation>
        <location evidence="1">Target cell</location>
        <location evidence="1">Target cell cytoplasm</location>
    </subcellularLocation>
</comment>
<feature type="region of interest" description="Disordered" evidence="6">
    <location>
        <begin position="3058"/>
        <end position="3104"/>
    </location>
</feature>
<evidence type="ECO:0000256" key="5">
    <source>
        <dbReference type="ARBA" id="ARBA00024043"/>
    </source>
</evidence>
<dbReference type="Proteomes" id="UP000182272">
    <property type="component" value="Chromosome I"/>
</dbReference>
<dbReference type="InterPro" id="IPR006914">
    <property type="entry name" value="VENN_dom"/>
</dbReference>
<keyword evidence="3" id="KW-1266">Target cell cytoplasm</keyword>
<sequence>MDVRQFAFLVRQPSAVLKNRDHFLGLPKRGLALLLANVMFWQPLWAQADGIVVSAPGTTLGQAGNGVPIVNIAAPNGAGLSHNQFHDYNVGSQGVILNNATDRTQSTQLGGIILGNSNLNGRAASTILNEVNGGSPSQLRGYTEVAGQSAHVIVANPYGISCNGCGFINTPQATLTTGKAVLTNGQVSGYQVDGGSVSIEGAGLNANNIDRFEIITRSAKLNAEIQAKNLAIIAGANDVDAKTLKATARAADPATTPQLAIDSSALGGMYAGAIKLVGTEAGVGVKLDGKMVASGGDIQLDANGHLSMVDTAATGALTVKAQSLETKGPVYAGTTLDVTTQGDLTSQNNLVAKDRITLSSGGQLTNNGIIEAGVNADNSRNATGDVSLSAQNVNNAGKGVIASRDLKITATQVLNNNTGAISGAATTKLVAASLNNLQGQVTGNLGLSIDLSGALDNQGGILGSGGALTLNAASLDNRAAGTVLASGGSLTATIRDAVDNRDQGKLRATGAIELAAGSLDNRGGSVAGKDQLTLRSASADNRGGLIQADQDVQLRVDQLDNRDKGNLLGKEALRYEGTRLDNTGGLFSATGPVTLKAEEVANAQGRIASQGDVTANIDTLNQQGGALVAQGALLLTGKSLDNRNGGTVASIQDLTLDVDQIDNRAGELSSTSSKVKLSAQRLDNSDGGKLLAETDLALTVAQVINQTKGRLFAKGSASLVGTSLDNTGGTFSSLNAVDIRLDGALLNNTGLLSSEGALSLKTGSLDNSSGQLGSAGDLSIDSLGALLNQGGSILTDHGLTLASSRLDNSQKGRISGLGATRVTTGDFDNSQDGGLTSDDRLDLTATQVNNASGRIASGKDLTANVTGLDQQGGELFSKTNLSLDLNNGQLNNQGGLINGPVLVLNNLKGVNNQGGEISSAQAFTLAAQSLDNSSGKLLSNQGLTLRIEQALSNVKGLISAAALDSRSASLDNSQGQISSRGLADVAVRGAFTNQNGQLIAQGNLSLSGNSLDNRQNGLVGATKALKLNVDQVDNRAGELSSNADIAITASRLDNRDGGKVLAETSLTLNSAQLLNGNQGLLKGKTGLSLDGQILDNTHGLLISGQDSRITLTGDLDNSQGLISSEGQLDVSAAKLSNTAGSLSSAGTLTANASAALVNQGGRLVSDSGITVNSASLDNSAQGVISGKGAVGVTTGAFDNSAGSLTSADSLTLTAGQVSNQGGRIGSDKALTASVTGLDQQGGKLFSNSALTLDLNHGQLNNQNGLINAPSLILNNLKGVNNQGGEISSAQAFTLAADSLDNSNGKLLSNQAVTLRVNQALTNLKGLIAAAALDIRADSLDSSNGGEVSAQGDIDLSLGSLTQNGGRLLSDQAIRLDLAGGDLDNRNGLLNAKGPLTLTNLRDLNNQSGELSSSQSFNVVGRNLDNSNGKLISNNRLGVTGNSLINQGGLISGWQGLSVTGSSLDNRNSGTLSSRSGNLDVTLSGALLNGNMGALVSQQTLTVNADSLDNSAGILSSGAEQKLTVAGLLNNIQGGSIDSGADLSLQAMTLDNAGSISAQQAIGFTGTRLDNSAGTLTGNGAVTLDLLGALINNSGKLASAGPLVISRSSQISNQGGQLVSQGLLSLLTGSLDNSNRGTVAANGNLQITSTGAVQNNADGLIYSQNGDLTLNAASLANGKGSLQGQGALSLTVAGDIDNQSGKLIAQNGNLTASAANLDNRGGTLSSLKGALETRIVGVLKNGYDLNNNRQGGIIQGQRLSLSALGGIDNYGGRISAQIGDTLITTADFDNRNGGVYAKGLVQVTGNNFDNSGDNDGQIAGQRIDLSLNGALNNRLGIIESDSTLSVRAASLDNQTGQLRALGSSGKTDFQIGGLFDNRNGKLETANSDLTLNVGGFQNQGGSLQHVGDGTFDIATANLLNAGGNVTTRGGLTLTADNWTNSSVIEAGRLTVNVGTLNQTAGGQLLAVTSLTGSGGNWNNDGLIASDGTASLNLTGSYGGNGRYSTQGTLGLNAASLSLGSAGSIAGGGDTTLNVGGLLSNAGRLTSNAGLSVVSGSLTNNGTLASAQNLSIKTHDLLNNNGSLLFSGGDMGLQVDTLTNNQGDIYSLGALTVSGYADGTRANQLENISGSLESQGDMTLRAQSLLNRKDKLTYKSSFVSGSIGVNNYYTGSKHRQTNYIATEVFQSSIDEDSRQASLQSGRNLTIDGADVVNRYSAITAAGNINIGADNLTNEGAVAGRTTRTRTWYSGWVKKGSDYAFISNYVVPYNAQTTPTPVSVDAFTNYTSAWGGGLIGDTTTAASGGTGLAAAVIQAGGSVAINATKNLINSSVVEYTHPDVTQQRSTATATAKVLPSVVLLNAQLPPNLAQQQVNPVTLPGFSLPSGQNGLFRLSGQGVASVQAVAPQAQAMGSAAVNPAQRQQSAGDAQARNLQLADAARGSASNLQLEESVRPTTASNVTGSVINVVTPGDAASVQLPAGGQAIKRVQGLPDTSGKSSPQKYLIETNPVLTDLKQFMGSDYLLSNLGYDPDASAKRLGDGLYEQKLIQQAVTARTGQRFIDGQTSDEGLYKYLMDNAIKSKQELNLAVGVSLTSEQVAALTHDIVWLENTEVNGEQVLVPVLYLANANNRLTADGALIQGTDVKLIAGQDLSNAGTLRASNNLSASAGNDLTNSGLIQADNRLDLLAGHNIVNKAGGVIAGRDVSLTATTGDVINERTVTQIDSGNGYATLHRDVADSAARIEAANDLSVRAGRDVTSQGSVLQSGRDTQIVAGRDINLIAAEQRDAVGIGKGHSTEQLTQLSSTLTAGRDVSLAAGRDLTAIASQIDAKRDVAMTATGDLTLASAANEQHVYDQTRKVTRQEDHTQQVATSVSAGGNVALAAGNDLDVIASRVKSDNEAYVYAGHDLTLETATNSDYSYYSKTKKGSWGKKSSTMTESGSEQVVSSVIEAQGKTTLAAVNDVNITGSTVNSEKGALVVQAGNDVNLSAAQNSQFNASAKSKSGGFGFSSTSKKSSDSSSATSLTGSTLSADTTLVQAGHDLVVSASNVISTEKTDLQARNNIRVESDTESFSSQHSQSTKKSGLMSSGGIGVTLGSSKNTYTQGTETKMEKASTVGSVLGSVNITAGKDLTIKASDVVADKDINLAGQNVHITDAANTNSTRSAQTSSKSGLTLALSGVVGEAVNTAVQTVQAAKQEDDSRLAALQGIKAGLSGYQAWQGAQALESGAQTGSFVGISLSLGTQKSSSKQLQEQSVSQGSSLTAGKDLTIIATGNGQPGSTAGDISVVGSKLQASHDVSMTAARDIELSAGSNTQKQEGSNKSGGGAVGISLGVSSGSAGFSIFANGNSGVGKEKGNGTAWTETTVNAGNQLTLKSGRDTTLEGAQATAQKVVADVGRNLALTSLQDSDRFDSKQTNVSGGASFTFGTMSGSASLSISQDKIKSNFDSVQEQTGLFAGKEGYQVTVGEHTQLNGAVIASTSTSDQNKLSTGTLGWADIGNKADFTSQHQGISGGTGGNIGSMFMGNMGSMLLAGTNHSGHDSSTTYSAVSAGEINIRDKDKQEQDVATLSRDVEHANNALSPIFDKEKEQKRLRQAQLIGEIGTQAADIIRTQGAIETAKALKDPQKIEAARQQLAEKGNTNPTNEQIANQITNVVMRDYGTGGNYQRAAQAVTAAIQGLAGGNIAQALAGASAPYLAGIIKESTGDNLEARIMAHAVLGAVLAKSQDGSALAGAAGASIGELLAAQLYPGKKASELSEVEKQKISALSTLAGGLVGGLIGGDSASAIVAGNTAKNAVENNEISFPLSDSFGAASASLDTYLVQQGATPEERSDAQRALARGDGYRGPGHDFVEGWAYASGALGAALVLPELAMGCGLSPALCNEVGIIAAEMAGGDAALGGTAFGVFGGVGIALKDGAKGKIWDTVGARADGDFGYLNQPVKVVPDSVPLSPRIDVTSEFFMKSYKDGLVTLKYGNPDGFGVAGLIVSVDKNGILGFDIRSSSSSPSGVDMFVSAMQRLDQEGVKVSAIRGAWVGGTDSVNTAEYLGNLAKGMSPTEAAANTWTGRLAAKYGFTSVQAPQTAMFSDTTTVIFKKP</sequence>
<dbReference type="InterPro" id="IPR010069">
    <property type="entry name" value="CdiA_FHA1_rpt"/>
</dbReference>
<organism evidence="8 9">
    <name type="scientific">Pseudomonas asplenii</name>
    <dbReference type="NCBI Taxonomy" id="53407"/>
    <lineage>
        <taxon>Bacteria</taxon>
        <taxon>Pseudomonadati</taxon>
        <taxon>Pseudomonadota</taxon>
        <taxon>Gammaproteobacteria</taxon>
        <taxon>Pseudomonadales</taxon>
        <taxon>Pseudomonadaceae</taxon>
        <taxon>Pseudomonas</taxon>
    </lineage>
</organism>
<dbReference type="InterPro" id="IPR008619">
    <property type="entry name" value="Filamentous_hemagglutn_rpt"/>
</dbReference>
<dbReference type="NCBIfam" id="TIGR01731">
    <property type="entry name" value="fil_hemag_20aa"/>
    <property type="match status" value="44"/>
</dbReference>